<accession>A0A543A2G8</accession>
<reference evidence="2 3" key="1">
    <citation type="submission" date="2019-06" db="EMBL/GenBank/DDBJ databases">
        <title>Sequencing the genomes of 1000 actinobacteria strains.</title>
        <authorList>
            <person name="Klenk H.-P."/>
        </authorList>
    </citation>
    <scope>NUCLEOTIDE SEQUENCE [LARGE SCALE GENOMIC DNA]</scope>
    <source>
        <strain evidence="2 3">DSM 25218</strain>
    </source>
</reference>
<evidence type="ECO:0000259" key="1">
    <source>
        <dbReference type="PROSITE" id="PS51384"/>
    </source>
</evidence>
<dbReference type="Gene3D" id="3.40.50.80">
    <property type="entry name" value="Nucleotide-binding domain of ferredoxin-NADP reductase (FNR) module"/>
    <property type="match status" value="1"/>
</dbReference>
<dbReference type="OrthoDB" id="9814826at2"/>
<dbReference type="CDD" id="cd06193">
    <property type="entry name" value="siderophore_interacting"/>
    <property type="match status" value="1"/>
</dbReference>
<name>A0A543A2G8_9ACTN</name>
<dbReference type="RefSeq" id="WP_141778946.1">
    <property type="nucleotide sequence ID" value="NZ_VFOV01000001.1"/>
</dbReference>
<proteinExistence type="predicted"/>
<feature type="domain" description="FAD-binding FR-type" evidence="1">
    <location>
        <begin position="2"/>
        <end position="133"/>
    </location>
</feature>
<keyword evidence="3" id="KW-1185">Reference proteome</keyword>
<dbReference type="PANTHER" id="PTHR30157">
    <property type="entry name" value="FERRIC REDUCTASE, NADPH-DEPENDENT"/>
    <property type="match status" value="1"/>
</dbReference>
<gene>
    <name evidence="2" type="ORF">FB381_0640</name>
</gene>
<dbReference type="Gene3D" id="2.40.30.10">
    <property type="entry name" value="Translation factors"/>
    <property type="match status" value="1"/>
</dbReference>
<evidence type="ECO:0000313" key="3">
    <source>
        <dbReference type="Proteomes" id="UP000320209"/>
    </source>
</evidence>
<sequence>MPILARVSVRSVERLSPSFARIELAGADLADLGNDGPSFDQRIKLIFPATPGVLPDLAPGDWYSEWLAIPDDERPRMRTYTIRSLEGEGIEKRLYVDFVLHPGAHGPGSDWAGSARPGDEILVVGPKLGEAYGGIEWLPGDASRLLLVGDETAVPAIVSILESLPADATGTAFLEVPVAADVQEVSAPEGVNVTWLPREGEPVGAPSLAAVGGLLGFEAKPDELATVLVVDPNLWETPVYSSSGETVTAACHGTDDGTDKSASEAVDGRYAWIAGESRMVTALRRHLVNELEMPRKQVAFMGYWREGVSMKG</sequence>
<evidence type="ECO:0000313" key="2">
    <source>
        <dbReference type="EMBL" id="TQL66774.1"/>
    </source>
</evidence>
<dbReference type="InterPro" id="IPR039374">
    <property type="entry name" value="SIP_fam"/>
</dbReference>
<dbReference type="InterPro" id="IPR007037">
    <property type="entry name" value="SIP_rossman_dom"/>
</dbReference>
<dbReference type="PANTHER" id="PTHR30157:SF0">
    <property type="entry name" value="NADPH-DEPENDENT FERRIC-CHELATE REDUCTASE"/>
    <property type="match status" value="1"/>
</dbReference>
<protein>
    <submittedName>
        <fullName evidence="2">NADPH-dependent ferric siderophore reductase</fullName>
    </submittedName>
</protein>
<dbReference type="SUPFAM" id="SSF63380">
    <property type="entry name" value="Riboflavin synthase domain-like"/>
    <property type="match status" value="1"/>
</dbReference>
<organism evidence="2 3">
    <name type="scientific">Nocardioides albertanoniae</name>
    <dbReference type="NCBI Taxonomy" id="1175486"/>
    <lineage>
        <taxon>Bacteria</taxon>
        <taxon>Bacillati</taxon>
        <taxon>Actinomycetota</taxon>
        <taxon>Actinomycetes</taxon>
        <taxon>Propionibacteriales</taxon>
        <taxon>Nocardioidaceae</taxon>
        <taxon>Nocardioides</taxon>
    </lineage>
</organism>
<dbReference type="Pfam" id="PF08021">
    <property type="entry name" value="FAD_binding_9"/>
    <property type="match status" value="1"/>
</dbReference>
<dbReference type="AlphaFoldDB" id="A0A543A2G8"/>
<dbReference type="Proteomes" id="UP000320209">
    <property type="component" value="Unassembled WGS sequence"/>
</dbReference>
<dbReference type="InterPro" id="IPR017927">
    <property type="entry name" value="FAD-bd_FR_type"/>
</dbReference>
<dbReference type="EMBL" id="VFOV01000001">
    <property type="protein sequence ID" value="TQL66774.1"/>
    <property type="molecule type" value="Genomic_DNA"/>
</dbReference>
<dbReference type="GO" id="GO:0016491">
    <property type="term" value="F:oxidoreductase activity"/>
    <property type="evidence" value="ECO:0007669"/>
    <property type="project" value="InterPro"/>
</dbReference>
<dbReference type="Pfam" id="PF04954">
    <property type="entry name" value="SIP"/>
    <property type="match status" value="1"/>
</dbReference>
<comment type="caution">
    <text evidence="2">The sequence shown here is derived from an EMBL/GenBank/DDBJ whole genome shotgun (WGS) entry which is preliminary data.</text>
</comment>
<dbReference type="InterPro" id="IPR013113">
    <property type="entry name" value="SIP_FAD-bd"/>
</dbReference>
<dbReference type="InterPro" id="IPR039261">
    <property type="entry name" value="FNR_nucleotide-bd"/>
</dbReference>
<dbReference type="InterPro" id="IPR017938">
    <property type="entry name" value="Riboflavin_synthase-like_b-brl"/>
</dbReference>
<dbReference type="PROSITE" id="PS51384">
    <property type="entry name" value="FAD_FR"/>
    <property type="match status" value="1"/>
</dbReference>